<dbReference type="AlphaFoldDB" id="A0A015JLU7"/>
<comment type="caution">
    <text evidence="2">The sequence shown here is derived from an EMBL/GenBank/DDBJ whole genome shotgun (WGS) entry which is preliminary data.</text>
</comment>
<feature type="region of interest" description="Disordered" evidence="1">
    <location>
        <begin position="1"/>
        <end position="39"/>
    </location>
</feature>
<reference evidence="2 3" key="1">
    <citation type="submission" date="2014-02" db="EMBL/GenBank/DDBJ databases">
        <title>Single nucleus genome sequencing reveals high similarity among nuclei of an endomycorrhizal fungus.</title>
        <authorList>
            <person name="Lin K."/>
            <person name="Geurts R."/>
            <person name="Zhang Z."/>
            <person name="Limpens E."/>
            <person name="Saunders D.G."/>
            <person name="Mu D."/>
            <person name="Pang E."/>
            <person name="Cao H."/>
            <person name="Cha H."/>
            <person name="Lin T."/>
            <person name="Zhou Q."/>
            <person name="Shang Y."/>
            <person name="Li Y."/>
            <person name="Ivanov S."/>
            <person name="Sharma T."/>
            <person name="Velzen R.V."/>
            <person name="Ruijter N.D."/>
            <person name="Aanen D.K."/>
            <person name="Win J."/>
            <person name="Kamoun S."/>
            <person name="Bisseling T."/>
            <person name="Huang S."/>
        </authorList>
    </citation>
    <scope>NUCLEOTIDE SEQUENCE [LARGE SCALE GENOMIC DNA]</scope>
    <source>
        <strain evidence="3">DAOM197198w</strain>
    </source>
</reference>
<keyword evidence="3" id="KW-1185">Reference proteome</keyword>
<name>A0A015JLU7_RHIIW</name>
<evidence type="ECO:0000256" key="1">
    <source>
        <dbReference type="SAM" id="MobiDB-lite"/>
    </source>
</evidence>
<dbReference type="OrthoDB" id="2352879at2759"/>
<evidence type="ECO:0000313" key="3">
    <source>
        <dbReference type="Proteomes" id="UP000022910"/>
    </source>
</evidence>
<gene>
    <name evidence="2" type="ORF">RirG_086770</name>
</gene>
<organism evidence="2 3">
    <name type="scientific">Rhizophagus irregularis (strain DAOM 197198w)</name>
    <name type="common">Glomus intraradices</name>
    <dbReference type="NCBI Taxonomy" id="1432141"/>
    <lineage>
        <taxon>Eukaryota</taxon>
        <taxon>Fungi</taxon>
        <taxon>Fungi incertae sedis</taxon>
        <taxon>Mucoromycota</taxon>
        <taxon>Glomeromycotina</taxon>
        <taxon>Glomeromycetes</taxon>
        <taxon>Glomerales</taxon>
        <taxon>Glomeraceae</taxon>
        <taxon>Rhizophagus</taxon>
    </lineage>
</organism>
<evidence type="ECO:0000313" key="2">
    <source>
        <dbReference type="EMBL" id="EXX70497.1"/>
    </source>
</evidence>
<sequence length="294" mass="33618">MLKFFGSKKQATSATEKQHKTTATASTTTSTTIDPISIPGDNKIIPELAPLEENQFKENDLFMFNKALNYVVVRTSPNSNDIEILHPITVPKEFIINPETEKLEIIEDNNKNEKDIDKPVMLSGEQQQILHEIYSKQIIKSKNSPYQCTLKQLYNDYIIGEATRISSVGEPIITIHTPHLETKLRRTGALSNTWHFNFEEKDYRWKPTSLGAKDSDLICELIEYEVPPYTSSSGIGKKKKKELVATLKRKSENWDMIGDLQILEKAWQNVKQHRDLEILLVISCLIMLDIIETS</sequence>
<protein>
    <submittedName>
        <fullName evidence="2">Uncharacterized protein</fullName>
    </submittedName>
</protein>
<feature type="compositionally biased region" description="Low complexity" evidence="1">
    <location>
        <begin position="21"/>
        <end position="32"/>
    </location>
</feature>
<dbReference type="HOGENOM" id="CLU_947128_0_0_1"/>
<accession>A0A015JLU7</accession>
<dbReference type="EMBL" id="JEMT01016578">
    <property type="protein sequence ID" value="EXX70497.1"/>
    <property type="molecule type" value="Genomic_DNA"/>
</dbReference>
<proteinExistence type="predicted"/>
<dbReference type="Proteomes" id="UP000022910">
    <property type="component" value="Unassembled WGS sequence"/>
</dbReference>